<keyword evidence="5" id="KW-1185">Reference proteome</keyword>
<proteinExistence type="predicted"/>
<comment type="caution">
    <text evidence="4">The sequence shown here is derived from an EMBL/GenBank/DDBJ whole genome shotgun (WGS) entry which is preliminary data.</text>
</comment>
<evidence type="ECO:0000313" key="4">
    <source>
        <dbReference type="EMBL" id="RXK85673.1"/>
    </source>
</evidence>
<name>A0A4Q1DAT4_9BACT</name>
<organism evidence="4 5">
    <name type="scientific">Filimonas effusa</name>
    <dbReference type="NCBI Taxonomy" id="2508721"/>
    <lineage>
        <taxon>Bacteria</taxon>
        <taxon>Pseudomonadati</taxon>
        <taxon>Bacteroidota</taxon>
        <taxon>Chitinophagia</taxon>
        <taxon>Chitinophagales</taxon>
        <taxon>Chitinophagaceae</taxon>
        <taxon>Filimonas</taxon>
    </lineage>
</organism>
<keyword evidence="2" id="KW-0732">Signal</keyword>
<dbReference type="Proteomes" id="UP000290545">
    <property type="component" value="Unassembled WGS sequence"/>
</dbReference>
<evidence type="ECO:0000256" key="1">
    <source>
        <dbReference type="SAM" id="Phobius"/>
    </source>
</evidence>
<evidence type="ECO:0000259" key="3">
    <source>
        <dbReference type="Pfam" id="PF19904"/>
    </source>
</evidence>
<feature type="transmembrane region" description="Helical" evidence="1">
    <location>
        <begin position="324"/>
        <end position="344"/>
    </location>
</feature>
<dbReference type="InterPro" id="IPR045957">
    <property type="entry name" value="DUF6377"/>
</dbReference>
<feature type="signal peptide" evidence="2">
    <location>
        <begin position="1"/>
        <end position="21"/>
    </location>
</feature>
<keyword evidence="1" id="KW-0812">Transmembrane</keyword>
<dbReference type="OrthoDB" id="1044679at2"/>
<gene>
    <name evidence="4" type="ORF">ESB13_02335</name>
</gene>
<sequence length="547" mass="62685">MFKRSLLGVVPGIMLSLMGYATPADSVMAVLDKTVAEKAKFAAWKEQQIAALRSSAIRLTPYDYNKAMYDAFRKFRLDSALFYVRTNFETVQHSGNKEQLQEAALQLASIYSFVGRYLEAEDLLNSVNVHQLPAGLVPVYYEARLRFFEHYSTSSKGHAGGYRSRAATYRDSLIAVIDTASSSCKLLLAERDIELGHPQIAEQNLLRLLPLLAEEHSEYAMAAYLLAKIYGKQKNQELEKLYYARSAIADLRNAVKDQASILNLALICYANGDIDRAYLYTRSVIEDALFSKLQFRTIQLSEFFSIINAAYQEREAARKSQLQVALWAISLLSCFLILAVVYVYKQMKKLSRMREELYEGSRKLTALNTEIVHANEQLRERNAQLSEANHVKEEYIAHFFDLCSSYINKLENYRKTLQQKATSRKMDELLDLLRSTSLVDDELDELYRNFDSIFLHLYPGFVQDFNRLLLPEEQVVLRSGELLNTELRIFALIRLGISDSVKIAAFLRYSLSTIYNYRTRTRNKAAVSRDEFESSIMKIGMQFTANT</sequence>
<keyword evidence="1" id="KW-1133">Transmembrane helix</keyword>
<feature type="domain" description="DUF6377" evidence="3">
    <location>
        <begin position="250"/>
        <end position="504"/>
    </location>
</feature>
<evidence type="ECO:0000256" key="2">
    <source>
        <dbReference type="SAM" id="SignalP"/>
    </source>
</evidence>
<dbReference type="EMBL" id="SDHZ01000001">
    <property type="protein sequence ID" value="RXK85673.1"/>
    <property type="molecule type" value="Genomic_DNA"/>
</dbReference>
<dbReference type="AlphaFoldDB" id="A0A4Q1DAT4"/>
<reference evidence="4 5" key="1">
    <citation type="submission" date="2019-01" db="EMBL/GenBank/DDBJ databases">
        <title>Filimonas sp. strain TTM-71.</title>
        <authorList>
            <person name="Chen W.-M."/>
        </authorList>
    </citation>
    <scope>NUCLEOTIDE SEQUENCE [LARGE SCALE GENOMIC DNA]</scope>
    <source>
        <strain evidence="4 5">TTM-71</strain>
    </source>
</reference>
<protein>
    <recommendedName>
        <fullName evidence="3">DUF6377 domain-containing protein</fullName>
    </recommendedName>
</protein>
<dbReference type="Pfam" id="PF19904">
    <property type="entry name" value="DUF6377"/>
    <property type="match status" value="1"/>
</dbReference>
<accession>A0A4Q1DAT4</accession>
<evidence type="ECO:0000313" key="5">
    <source>
        <dbReference type="Proteomes" id="UP000290545"/>
    </source>
</evidence>
<dbReference type="RefSeq" id="WP_129001426.1">
    <property type="nucleotide sequence ID" value="NZ_SDHZ01000001.1"/>
</dbReference>
<feature type="chain" id="PRO_5020487469" description="DUF6377 domain-containing protein" evidence="2">
    <location>
        <begin position="22"/>
        <end position="547"/>
    </location>
</feature>
<keyword evidence="1" id="KW-0472">Membrane</keyword>